<keyword evidence="11" id="KW-1185">Reference proteome</keyword>
<evidence type="ECO:0000256" key="1">
    <source>
        <dbReference type="ARBA" id="ARBA00001946"/>
    </source>
</evidence>
<dbReference type="NCBIfam" id="NF002825">
    <property type="entry name" value="PRK02999.1"/>
    <property type="match status" value="1"/>
</dbReference>
<feature type="domain" description="Malate synthase G alpha-beta insertion" evidence="9">
    <location>
        <begin position="165"/>
        <end position="245"/>
    </location>
</feature>
<accession>A0AA35X5E4</accession>
<dbReference type="InterPro" id="IPR048357">
    <property type="entry name" value="MSG_insertion"/>
</dbReference>
<keyword evidence="2" id="KW-0963">Cytoplasm</keyword>
<proteinExistence type="predicted"/>
<dbReference type="GO" id="GO:0004474">
    <property type="term" value="F:malate synthase activity"/>
    <property type="evidence" value="ECO:0007669"/>
    <property type="project" value="InterPro"/>
</dbReference>
<dbReference type="GO" id="GO:0000287">
    <property type="term" value="F:magnesium ion binding"/>
    <property type="evidence" value="ECO:0007669"/>
    <property type="project" value="TreeGrafter"/>
</dbReference>
<keyword evidence="4" id="KW-0460">Magnesium</keyword>
<evidence type="ECO:0000256" key="4">
    <source>
        <dbReference type="ARBA" id="ARBA00022842"/>
    </source>
</evidence>
<dbReference type="InterPro" id="IPR006253">
    <property type="entry name" value="Malate_synthG"/>
</dbReference>
<evidence type="ECO:0000259" key="7">
    <source>
        <dbReference type="Pfam" id="PF01274"/>
    </source>
</evidence>
<evidence type="ECO:0000256" key="6">
    <source>
        <dbReference type="SAM" id="Coils"/>
    </source>
</evidence>
<reference evidence="10" key="1">
    <citation type="submission" date="2023-03" db="EMBL/GenBank/DDBJ databases">
        <authorList>
            <person name="Steffen K."/>
            <person name="Cardenas P."/>
        </authorList>
    </citation>
    <scope>NUCLEOTIDE SEQUENCE</scope>
</reference>
<evidence type="ECO:0000256" key="5">
    <source>
        <dbReference type="ARBA" id="ARBA00023097"/>
    </source>
</evidence>
<dbReference type="InterPro" id="IPR048356">
    <property type="entry name" value="MS_N"/>
</dbReference>
<feature type="domain" description="Malate synthase TIM barrel" evidence="7">
    <location>
        <begin position="347"/>
        <end position="488"/>
    </location>
</feature>
<name>A0AA35X5E4_GEOBA</name>
<dbReference type="Pfam" id="PF01274">
    <property type="entry name" value="MS_TIM-barrel"/>
    <property type="match status" value="1"/>
</dbReference>
<dbReference type="SUPFAM" id="SSF51645">
    <property type="entry name" value="Malate synthase G"/>
    <property type="match status" value="1"/>
</dbReference>
<evidence type="ECO:0000313" key="11">
    <source>
        <dbReference type="Proteomes" id="UP001174909"/>
    </source>
</evidence>
<organism evidence="10 11">
    <name type="scientific">Geodia barretti</name>
    <name type="common">Barrett's horny sponge</name>
    <dbReference type="NCBI Taxonomy" id="519541"/>
    <lineage>
        <taxon>Eukaryota</taxon>
        <taxon>Metazoa</taxon>
        <taxon>Porifera</taxon>
        <taxon>Demospongiae</taxon>
        <taxon>Heteroscleromorpha</taxon>
        <taxon>Tetractinellida</taxon>
        <taxon>Astrophorina</taxon>
        <taxon>Geodiidae</taxon>
        <taxon>Geodia</taxon>
    </lineage>
</organism>
<comment type="cofactor">
    <cofactor evidence="1">
        <name>Mg(2+)</name>
        <dbReference type="ChEBI" id="CHEBI:18420"/>
    </cofactor>
</comment>
<evidence type="ECO:0000313" key="10">
    <source>
        <dbReference type="EMBL" id="CAI8038322.1"/>
    </source>
</evidence>
<feature type="coiled-coil region" evidence="6">
    <location>
        <begin position="47"/>
        <end position="74"/>
    </location>
</feature>
<feature type="domain" description="Malate synthase N-terminal" evidence="8">
    <location>
        <begin position="21"/>
        <end position="75"/>
    </location>
</feature>
<keyword evidence="3" id="KW-0479">Metal-binding</keyword>
<dbReference type="Pfam" id="PF20658">
    <property type="entry name" value="MSG_insertion"/>
    <property type="match status" value="1"/>
</dbReference>
<evidence type="ECO:0000256" key="2">
    <source>
        <dbReference type="ARBA" id="ARBA00022490"/>
    </source>
</evidence>
<dbReference type="EMBL" id="CASHTH010002987">
    <property type="protein sequence ID" value="CAI8038322.1"/>
    <property type="molecule type" value="Genomic_DNA"/>
</dbReference>
<comment type="caution">
    <text evidence="10">The sequence shown here is derived from an EMBL/GenBank/DDBJ whole genome shotgun (WGS) entry which is preliminary data.</text>
</comment>
<gene>
    <name evidence="10" type="ORF">GBAR_LOCUS21368</name>
</gene>
<evidence type="ECO:0000256" key="3">
    <source>
        <dbReference type="ARBA" id="ARBA00022723"/>
    </source>
</evidence>
<keyword evidence="5" id="KW-0558">Oxidation</keyword>
<protein>
    <submittedName>
        <fullName evidence="10">Malate synthase G</fullName>
    </submittedName>
</protein>
<evidence type="ECO:0000259" key="9">
    <source>
        <dbReference type="Pfam" id="PF20658"/>
    </source>
</evidence>
<dbReference type="Pfam" id="PF20656">
    <property type="entry name" value="MS_N"/>
    <property type="match status" value="1"/>
</dbReference>
<dbReference type="PANTHER" id="PTHR42739">
    <property type="entry name" value="MALATE SYNTHASE G"/>
    <property type="match status" value="1"/>
</dbReference>
<dbReference type="GO" id="GO:0009436">
    <property type="term" value="P:glyoxylate catabolic process"/>
    <property type="evidence" value="ECO:0007669"/>
    <property type="project" value="TreeGrafter"/>
</dbReference>
<dbReference type="AlphaFoldDB" id="A0AA35X5E4"/>
<dbReference type="GO" id="GO:0005829">
    <property type="term" value="C:cytosol"/>
    <property type="evidence" value="ECO:0007669"/>
    <property type="project" value="TreeGrafter"/>
</dbReference>
<dbReference type="InterPro" id="IPR011076">
    <property type="entry name" value="Malate_synth_sf"/>
</dbReference>
<evidence type="ECO:0000259" key="8">
    <source>
        <dbReference type="Pfam" id="PF20656"/>
    </source>
</evidence>
<dbReference type="PANTHER" id="PTHR42739:SF1">
    <property type="entry name" value="MALATE SYNTHASE G"/>
    <property type="match status" value="1"/>
</dbReference>
<sequence length="508" mass="56280">MSEKQNQYVTAGGLKIGKCLYDLVSEEIAPGTGIEPEYFWQSLANIVTDYGDKNQRLLDKRDQLQARIDDWHSSDHAKHYSVAENRKFLSDIGYLVTEGPAFKVEVENVDREISDVSAPQLVVPVDNARYALNAANARWGSLYDALYTSGVAEPEDVPAPPPAQYDADRGARVIQWARDFLDRVVPLKSGSHAQASSYIVAPAGRRTLELKVSLQNGEITSLKSPGQFAGFLGLMYDPSEILLYNNGLFFRLIINRDSMIGEIDSAGISDIAMEAAVTTIQDFEDAVSTVDAEDKTVAYRNWLYLMKGTLTAEFEKNGKIVKRSLNPDMNFTNPYGLPTVVSARSMMLVRHVGIHMYSDAVTTLTGELIPEGFLDAMVISLCAIHNLVGEGAKSFPNSRCGNVYVVKPKLHGPEEVAATVQLFSHVEDVLNLNRNTLKIGIMDEERRTTANLKESIREARNRVIFINTGFLDRTGDEIHTMMSLGPSITKDEMKKATGYILTKPGMLR</sequence>
<keyword evidence="6" id="KW-0175">Coiled coil</keyword>
<dbReference type="GO" id="GO:0006097">
    <property type="term" value="P:glyoxylate cycle"/>
    <property type="evidence" value="ECO:0007669"/>
    <property type="project" value="InterPro"/>
</dbReference>
<dbReference type="Gene3D" id="3.20.20.360">
    <property type="entry name" value="Malate synthase, domain 3"/>
    <property type="match status" value="2"/>
</dbReference>
<dbReference type="Proteomes" id="UP001174909">
    <property type="component" value="Unassembled WGS sequence"/>
</dbReference>
<dbReference type="InterPro" id="IPR046363">
    <property type="entry name" value="MS_N_TIM-barrel_dom"/>
</dbReference>
<dbReference type="InterPro" id="IPR001465">
    <property type="entry name" value="Malate_synthase_TIM"/>
</dbReference>